<dbReference type="Gene3D" id="3.30.590.10">
    <property type="entry name" value="Glutamine synthetase/guanido kinase, catalytic domain"/>
    <property type="match status" value="1"/>
</dbReference>
<dbReference type="Pfam" id="PF00120">
    <property type="entry name" value="Gln-synt_C"/>
    <property type="match status" value="1"/>
</dbReference>
<name>A0ABQ0YK58_9NOCA</name>
<dbReference type="InterPro" id="IPR014746">
    <property type="entry name" value="Gln_synth/guanido_kin_cat_dom"/>
</dbReference>
<dbReference type="InterPro" id="IPR008146">
    <property type="entry name" value="Gln_synth_cat_dom"/>
</dbReference>
<dbReference type="PROSITE" id="PS51987">
    <property type="entry name" value="GS_CATALYTIC"/>
    <property type="match status" value="1"/>
</dbReference>
<evidence type="ECO:0000256" key="1">
    <source>
        <dbReference type="ARBA" id="ARBA00009897"/>
    </source>
</evidence>
<comment type="similarity">
    <text evidence="1 3 4">Belongs to the glutamine synthetase family.</text>
</comment>
<proteinExistence type="inferred from homology"/>
<keyword evidence="2 6" id="KW-0436">Ligase</keyword>
<evidence type="ECO:0000256" key="4">
    <source>
        <dbReference type="RuleBase" id="RU000384"/>
    </source>
</evidence>
<dbReference type="SUPFAM" id="SSF55931">
    <property type="entry name" value="Glutamine synthetase/guanido kinase"/>
    <property type="match status" value="1"/>
</dbReference>
<dbReference type="InterPro" id="IPR036651">
    <property type="entry name" value="Gln_synt_N_sf"/>
</dbReference>
<sequence>MTEERFDPVTEERFAAVTEERFDPVTGERAREERIVGSVVDSTGISRAKVFPGHRLTSFVESGAGASPSWAVFCVDDHLAFTPSLSVTGDLRLRIDRDRLRPVGDGVRWAPAGLYEQDGTRSPLCTRAALERVVEELAAAGVQARAGHEIEFTLFDGGRSEWSAYGLGAVLGRDPFVADLLHAAAQAGLGIDQIHAEAGAQQFELSLSPAAPVESVDNLVLARILISRTARRHGLRASFSPVPVVGGAGNGAHVHVSFTREGRPLLSGGDGPHGVTAAGGSVVAGIVRALPEFGAVLTGSVLSHLRLQPGMWSGAWCCWGLENREAALRLCALTPGSPYGAHLEVKPVDPSANPYLAGAAILGAAHAGLTDALPVPPEIPVDPGRMTDAERAELGVRVLPTDPDGVLAALGSSGLAQRLFGPSIMEALLAVKRYEFGEYRSRPPAELAERFRFAWTD</sequence>
<evidence type="ECO:0000313" key="6">
    <source>
        <dbReference type="EMBL" id="GES36919.1"/>
    </source>
</evidence>
<evidence type="ECO:0000259" key="5">
    <source>
        <dbReference type="PROSITE" id="PS51987"/>
    </source>
</evidence>
<evidence type="ECO:0000256" key="3">
    <source>
        <dbReference type="PROSITE-ProRule" id="PRU01331"/>
    </source>
</evidence>
<reference evidence="6 7" key="1">
    <citation type="journal article" date="2018" name="Biodegradation">
        <title>1,4-Dioxane degradation characteristics of Rhodococcus aetherivorans JCM 14343.</title>
        <authorList>
            <person name="Inoue D."/>
            <person name="Tsunoda T."/>
            <person name="Yamamoto N."/>
            <person name="Ike M."/>
            <person name="Sei K."/>
        </authorList>
    </citation>
    <scope>NUCLEOTIDE SEQUENCE [LARGE SCALE GENOMIC DNA]</scope>
    <source>
        <strain evidence="6 7">JCM 14343</strain>
    </source>
</reference>
<dbReference type="EC" id="6.3.1.2" evidence="6"/>
<organism evidence="6 7">
    <name type="scientific">Rhodococcus aetherivorans</name>
    <dbReference type="NCBI Taxonomy" id="191292"/>
    <lineage>
        <taxon>Bacteria</taxon>
        <taxon>Bacillati</taxon>
        <taxon>Actinomycetota</taxon>
        <taxon>Actinomycetes</taxon>
        <taxon>Mycobacteriales</taxon>
        <taxon>Nocardiaceae</taxon>
        <taxon>Rhodococcus</taxon>
    </lineage>
</organism>
<dbReference type="Gene3D" id="3.10.20.70">
    <property type="entry name" value="Glutamine synthetase, N-terminal domain"/>
    <property type="match status" value="1"/>
</dbReference>
<dbReference type="Proteomes" id="UP000325466">
    <property type="component" value="Unassembled WGS sequence"/>
</dbReference>
<keyword evidence="7" id="KW-1185">Reference proteome</keyword>
<dbReference type="PANTHER" id="PTHR43785">
    <property type="entry name" value="GAMMA-GLUTAMYLPUTRESCINE SYNTHETASE"/>
    <property type="match status" value="1"/>
</dbReference>
<gene>
    <name evidence="6" type="ORF">RAJCM14343_2173</name>
</gene>
<evidence type="ECO:0000313" key="7">
    <source>
        <dbReference type="Proteomes" id="UP000325466"/>
    </source>
</evidence>
<evidence type="ECO:0000256" key="2">
    <source>
        <dbReference type="ARBA" id="ARBA00022598"/>
    </source>
</evidence>
<dbReference type="GO" id="GO:0004356">
    <property type="term" value="F:glutamine synthetase activity"/>
    <property type="evidence" value="ECO:0007669"/>
    <property type="project" value="UniProtKB-EC"/>
</dbReference>
<dbReference type="EMBL" id="BLAH01000076">
    <property type="protein sequence ID" value="GES36919.1"/>
    <property type="molecule type" value="Genomic_DNA"/>
</dbReference>
<dbReference type="PANTHER" id="PTHR43785:SF12">
    <property type="entry name" value="TYPE-1 GLUTAMINE SYNTHETASE 2"/>
    <property type="match status" value="1"/>
</dbReference>
<protein>
    <submittedName>
        <fullName evidence="6">Glutamine synthetase</fullName>
        <ecNumber evidence="6">6.3.1.2</ecNumber>
    </submittedName>
</protein>
<dbReference type="SMART" id="SM01230">
    <property type="entry name" value="Gln-synt_C"/>
    <property type="match status" value="1"/>
</dbReference>
<feature type="domain" description="GS catalytic" evidence="5">
    <location>
        <begin position="126"/>
        <end position="457"/>
    </location>
</feature>
<accession>A0ABQ0YK58</accession>
<comment type="caution">
    <text evidence="6">The sequence shown here is derived from an EMBL/GenBank/DDBJ whole genome shotgun (WGS) entry which is preliminary data.</text>
</comment>